<keyword evidence="5" id="KW-0560">Oxidoreductase</keyword>
<dbReference type="AlphaFoldDB" id="A0A9P1MFQ2"/>
<reference evidence="7" key="1">
    <citation type="submission" date="2022-11" db="EMBL/GenBank/DDBJ databases">
        <authorList>
            <person name="Scott C."/>
            <person name="Bruce N."/>
        </authorList>
    </citation>
    <scope>NUCLEOTIDE SEQUENCE</scope>
</reference>
<dbReference type="PANTHER" id="PTHR42973">
    <property type="entry name" value="BINDING OXIDOREDUCTASE, PUTATIVE (AFU_ORTHOLOGUE AFUA_1G17690)-RELATED"/>
    <property type="match status" value="1"/>
</dbReference>
<dbReference type="GO" id="GO:0071949">
    <property type="term" value="F:FAD binding"/>
    <property type="evidence" value="ECO:0007669"/>
    <property type="project" value="InterPro"/>
</dbReference>
<dbReference type="PANTHER" id="PTHR42973:SF39">
    <property type="entry name" value="FAD-BINDING PCMH-TYPE DOMAIN-CONTAINING PROTEIN"/>
    <property type="match status" value="1"/>
</dbReference>
<evidence type="ECO:0000313" key="8">
    <source>
        <dbReference type="Proteomes" id="UP000838763"/>
    </source>
</evidence>
<organism evidence="7 8">
    <name type="scientific">Parascedosporium putredinis</name>
    <dbReference type="NCBI Taxonomy" id="1442378"/>
    <lineage>
        <taxon>Eukaryota</taxon>
        <taxon>Fungi</taxon>
        <taxon>Dikarya</taxon>
        <taxon>Ascomycota</taxon>
        <taxon>Pezizomycotina</taxon>
        <taxon>Sordariomycetes</taxon>
        <taxon>Hypocreomycetidae</taxon>
        <taxon>Microascales</taxon>
        <taxon>Microascaceae</taxon>
        <taxon>Parascedosporium</taxon>
    </lineage>
</organism>
<gene>
    <name evidence="7" type="ORF">PPNO1_LOCUS8599</name>
</gene>
<dbReference type="InterPro" id="IPR016166">
    <property type="entry name" value="FAD-bd_PCMH"/>
</dbReference>
<evidence type="ECO:0000256" key="1">
    <source>
        <dbReference type="ARBA" id="ARBA00001974"/>
    </source>
</evidence>
<evidence type="ECO:0000256" key="2">
    <source>
        <dbReference type="ARBA" id="ARBA00005466"/>
    </source>
</evidence>
<dbReference type="InterPro" id="IPR050416">
    <property type="entry name" value="FAD-linked_Oxidoreductase"/>
</dbReference>
<dbReference type="Pfam" id="PF08031">
    <property type="entry name" value="BBE"/>
    <property type="match status" value="1"/>
</dbReference>
<dbReference type="Pfam" id="PF01565">
    <property type="entry name" value="FAD_binding_4"/>
    <property type="match status" value="1"/>
</dbReference>
<dbReference type="InterPro" id="IPR016169">
    <property type="entry name" value="FAD-bd_PCMH_sub2"/>
</dbReference>
<comment type="similarity">
    <text evidence="2">Belongs to the oxygen-dependent FAD-linked oxidoreductase family.</text>
</comment>
<accession>A0A9P1MFQ2</accession>
<evidence type="ECO:0000259" key="6">
    <source>
        <dbReference type="PROSITE" id="PS51387"/>
    </source>
</evidence>
<dbReference type="Proteomes" id="UP000838763">
    <property type="component" value="Unassembled WGS sequence"/>
</dbReference>
<evidence type="ECO:0000256" key="5">
    <source>
        <dbReference type="ARBA" id="ARBA00023002"/>
    </source>
</evidence>
<dbReference type="PROSITE" id="PS51387">
    <property type="entry name" value="FAD_PCMH"/>
    <property type="match status" value="1"/>
</dbReference>
<evidence type="ECO:0000256" key="4">
    <source>
        <dbReference type="ARBA" id="ARBA00022827"/>
    </source>
</evidence>
<feature type="domain" description="FAD-binding PCMH-type" evidence="6">
    <location>
        <begin position="215"/>
        <end position="396"/>
    </location>
</feature>
<keyword evidence="4" id="KW-0274">FAD</keyword>
<comment type="caution">
    <text evidence="7">The sequence shown here is derived from an EMBL/GenBank/DDBJ whole genome shotgun (WGS) entry which is preliminary data.</text>
</comment>
<comment type="cofactor">
    <cofactor evidence="1">
        <name>FAD</name>
        <dbReference type="ChEBI" id="CHEBI:57692"/>
    </cofactor>
</comment>
<protein>
    <recommendedName>
        <fullName evidence="6">FAD-binding PCMH-type domain-containing protein</fullName>
    </recommendedName>
</protein>
<proteinExistence type="inferred from homology"/>
<keyword evidence="8" id="KW-1185">Reference proteome</keyword>
<name>A0A9P1MFQ2_9PEZI</name>
<dbReference type="GO" id="GO:0016491">
    <property type="term" value="F:oxidoreductase activity"/>
    <property type="evidence" value="ECO:0007669"/>
    <property type="project" value="UniProtKB-KW"/>
</dbReference>
<sequence length="645" mass="70301">MSRSTHSPNLHPGLPREALRRPFFFPSPFFSWTGIVLDLRVVRNYHGAISILRFTARIPHPIRSSLSIKHSDSGHTKRLPILIHPPAPLLPWFVALFFKEEIKDPRSNYEVVQGPLLLGLFAAAAQATPTSNCKCYPGESCWPAQSKWNELKTSVGGRLSTVAGANDPAKCAEVTAKWNDPDWVASLGTWPMLPFWSNSTCYPSNSGSCTSDCKQGVVPTYVIKATKVADIQAGVKFANKYNLRLIIRNTGHDFMGRSTGYGALVINTWRLKDITLHSSWSSPGSTYTGKAVTAGAGVMIHELYSKVWAANQDVLAGECPTVGVAGGYVQGGGQGPLSGIYGLASDNALQFTAVLADGSVVTANHRSATDLFWALKGGGPGTFAVVTSVTFKTFNRVQVSGMSLNIVGSGDTFWEGYRIWHTFGPELVKHGIYVWYAASEGNIIAQPFVAPGKTKAQLEAIVQPMLNSLTAANVTYTASPVQTFPNFGTLYNEMWFTAYHAANGQAGFGGRLISLTDAVNNGDNIVAAFREVLAKYPAVGFGGHLVNPGNAVPDPNQELSAVHPVFRKTADVLVYLYFLEDCLSASRRAEGDINEPNWQNAFWGNKVYPKLLKIKEKYDPNRTFWVKSTPGSEKWKLVNERLCKA</sequence>
<dbReference type="InterPro" id="IPR036318">
    <property type="entry name" value="FAD-bd_PCMH-like_sf"/>
</dbReference>
<dbReference type="EMBL" id="CALLCH030000019">
    <property type="protein sequence ID" value="CAI4219028.1"/>
    <property type="molecule type" value="Genomic_DNA"/>
</dbReference>
<keyword evidence="3" id="KW-0285">Flavoprotein</keyword>
<dbReference type="Gene3D" id="3.30.465.10">
    <property type="match status" value="2"/>
</dbReference>
<dbReference type="InterPro" id="IPR006094">
    <property type="entry name" value="Oxid_FAD_bind_N"/>
</dbReference>
<dbReference type="SUPFAM" id="SSF56176">
    <property type="entry name" value="FAD-binding/transporter-associated domain-like"/>
    <property type="match status" value="1"/>
</dbReference>
<evidence type="ECO:0000313" key="7">
    <source>
        <dbReference type="EMBL" id="CAI4219028.1"/>
    </source>
</evidence>
<dbReference type="OrthoDB" id="9983560at2759"/>
<evidence type="ECO:0000256" key="3">
    <source>
        <dbReference type="ARBA" id="ARBA00022630"/>
    </source>
</evidence>
<dbReference type="InterPro" id="IPR012951">
    <property type="entry name" value="BBE"/>
</dbReference>